<organism evidence="1 2">
    <name type="scientific">Peptoniphilus indolicus</name>
    <dbReference type="NCBI Taxonomy" id="33030"/>
    <lineage>
        <taxon>Bacteria</taxon>
        <taxon>Bacillati</taxon>
        <taxon>Bacillota</taxon>
        <taxon>Tissierellia</taxon>
        <taxon>Tissierellales</taxon>
        <taxon>Peptoniphilaceae</taxon>
        <taxon>Peptoniphilus</taxon>
    </lineage>
</organism>
<dbReference type="EMBL" id="UGTH01000001">
    <property type="protein sequence ID" value="SUB76346.1"/>
    <property type="molecule type" value="Genomic_DNA"/>
</dbReference>
<dbReference type="Pfam" id="PF12900">
    <property type="entry name" value="Pyridox_ox_2"/>
    <property type="match status" value="1"/>
</dbReference>
<dbReference type="RefSeq" id="WP_115312303.1">
    <property type="nucleotide sequence ID" value="NZ_UGTH01000001.1"/>
</dbReference>
<dbReference type="InterPro" id="IPR024747">
    <property type="entry name" value="Pyridox_Oxase-rel"/>
</dbReference>
<reference evidence="1 2" key="1">
    <citation type="submission" date="2018-06" db="EMBL/GenBank/DDBJ databases">
        <authorList>
            <consortium name="Pathogen Informatics"/>
            <person name="Doyle S."/>
        </authorList>
    </citation>
    <scope>NUCLEOTIDE SEQUENCE [LARGE SCALE GENOMIC DNA]</scope>
    <source>
        <strain evidence="1 2">NCTC11088</strain>
    </source>
</reference>
<dbReference type="Proteomes" id="UP000254777">
    <property type="component" value="Unassembled WGS sequence"/>
</dbReference>
<evidence type="ECO:0000313" key="1">
    <source>
        <dbReference type="EMBL" id="SUB76346.1"/>
    </source>
</evidence>
<dbReference type="SUPFAM" id="SSF50475">
    <property type="entry name" value="FMN-binding split barrel"/>
    <property type="match status" value="1"/>
</dbReference>
<accession>A0A379DED7</accession>
<gene>
    <name evidence="1" type="ORF">NCTC11088_02163</name>
</gene>
<sequence>MAVIKNLSLDSTYEILDESEYGVLSVFDFSIHSVPFSFVRCDDKIYFSSSKKGTKVDIFEREKMIKLVFVSRTNVADEYSLDEIQKEVDSGNISFLNKNVFTNEYESAIADGRLERINEDSEREYAIRLLYGKYYSDKMQWFDLIKDDVLKNSNIYKVYLTNVTGKEKYIEI</sequence>
<name>A0A379DED7_9FIRM</name>
<dbReference type="Gene3D" id="2.30.110.10">
    <property type="entry name" value="Electron Transport, Fmn-binding Protein, Chain A"/>
    <property type="match status" value="1"/>
</dbReference>
<dbReference type="AlphaFoldDB" id="A0A379DED7"/>
<dbReference type="InterPro" id="IPR012349">
    <property type="entry name" value="Split_barrel_FMN-bd"/>
</dbReference>
<evidence type="ECO:0000313" key="2">
    <source>
        <dbReference type="Proteomes" id="UP000254777"/>
    </source>
</evidence>
<protein>
    <submittedName>
        <fullName evidence="1">Predicted flavin-nucleotide-binding protein</fullName>
    </submittedName>
</protein>
<proteinExistence type="predicted"/>